<sequence length="364" mass="41809">MNRYFYYLILLNMLVNVFMYVPSILIRERFDGAVLALPLGVLIGTIFLFLFVFSINKFPKLGLPEIIEHTPKVFRNIFLFFFALIWFFAGSITLLAFNNVIIRFINPDITGFNMISAFLVLIIMLLSLLRSDKILYTLEIIFILNLPLILIIMLQAYTNNYLTIDSVLEVGTHLFEVPSLSAIAAASFVFSGYANLVIFNRVFKEKINWKLLWIIPIVGFINLITSVLIPIGFWGADGVGDLTYPWIATSDALRIEFGPIERLTTIFILLYVSVATISTVVHWHVALEILKSIFHVKKFKQKKKTIFTWVILVIFGVGVILLEMNIKENTIFRFGEAWLNIRLFSEAFLIILMVLLSRRKKNGT</sequence>
<feature type="transmembrane region" description="Helical" evidence="8">
    <location>
        <begin position="177"/>
        <end position="199"/>
    </location>
</feature>
<evidence type="ECO:0000256" key="7">
    <source>
        <dbReference type="ARBA" id="ARBA00023136"/>
    </source>
</evidence>
<evidence type="ECO:0000256" key="1">
    <source>
        <dbReference type="ARBA" id="ARBA00004141"/>
    </source>
</evidence>
<dbReference type="Pfam" id="PF03845">
    <property type="entry name" value="Spore_permease"/>
    <property type="match status" value="1"/>
</dbReference>
<comment type="subcellular location">
    <subcellularLocation>
        <location evidence="1">Membrane</location>
        <topology evidence="1">Multi-pass membrane protein</topology>
    </subcellularLocation>
</comment>
<feature type="transmembrane region" description="Helical" evidence="8">
    <location>
        <begin position="211"/>
        <end position="236"/>
    </location>
</feature>
<keyword evidence="3" id="KW-0813">Transport</keyword>
<comment type="caution">
    <text evidence="9">The sequence shown here is derived from an EMBL/GenBank/DDBJ whole genome shotgun (WGS) entry which is preliminary data.</text>
</comment>
<dbReference type="GO" id="GO:0016020">
    <property type="term" value="C:membrane"/>
    <property type="evidence" value="ECO:0007669"/>
    <property type="project" value="UniProtKB-SubCell"/>
</dbReference>
<accession>A0A841Q291</accession>
<feature type="transmembrane region" description="Helical" evidence="8">
    <location>
        <begin position="306"/>
        <end position="326"/>
    </location>
</feature>
<name>A0A841Q291_9BACI</name>
<keyword evidence="5 8" id="KW-0812">Transmembrane</keyword>
<dbReference type="EMBL" id="JACHGH010000002">
    <property type="protein sequence ID" value="MBB6452582.1"/>
    <property type="molecule type" value="Genomic_DNA"/>
</dbReference>
<dbReference type="GO" id="GO:0009847">
    <property type="term" value="P:spore germination"/>
    <property type="evidence" value="ECO:0007669"/>
    <property type="project" value="InterPro"/>
</dbReference>
<dbReference type="PANTHER" id="PTHR34975">
    <property type="entry name" value="SPORE GERMINATION PROTEIN A2"/>
    <property type="match status" value="1"/>
</dbReference>
<comment type="similarity">
    <text evidence="2">Belongs to the amino acid-polyamine-organocation (APC) superfamily. Spore germination protein (SGP) (TC 2.A.3.9) family.</text>
</comment>
<dbReference type="InterPro" id="IPR004761">
    <property type="entry name" value="Spore_GerAB"/>
</dbReference>
<keyword evidence="6 8" id="KW-1133">Transmembrane helix</keyword>
<feature type="transmembrane region" description="Helical" evidence="8">
    <location>
        <begin position="263"/>
        <end position="285"/>
    </location>
</feature>
<protein>
    <recommendedName>
        <fullName evidence="11">Spore germination protein</fullName>
    </recommendedName>
</protein>
<dbReference type="AlphaFoldDB" id="A0A841Q291"/>
<evidence type="ECO:0000313" key="10">
    <source>
        <dbReference type="Proteomes" id="UP000581688"/>
    </source>
</evidence>
<evidence type="ECO:0000256" key="6">
    <source>
        <dbReference type="ARBA" id="ARBA00022989"/>
    </source>
</evidence>
<dbReference type="RefSeq" id="WP_174494771.1">
    <property type="nucleotide sequence ID" value="NZ_CADDWK010000002.1"/>
</dbReference>
<gene>
    <name evidence="9" type="ORF">HNQ94_001027</name>
</gene>
<proteinExistence type="inferred from homology"/>
<evidence type="ECO:0000256" key="4">
    <source>
        <dbReference type="ARBA" id="ARBA00022544"/>
    </source>
</evidence>
<feature type="transmembrane region" description="Helical" evidence="8">
    <location>
        <begin position="109"/>
        <end position="129"/>
    </location>
</feature>
<organism evidence="9 10">
    <name type="scientific">Salirhabdus euzebyi</name>
    <dbReference type="NCBI Taxonomy" id="394506"/>
    <lineage>
        <taxon>Bacteria</taxon>
        <taxon>Bacillati</taxon>
        <taxon>Bacillota</taxon>
        <taxon>Bacilli</taxon>
        <taxon>Bacillales</taxon>
        <taxon>Bacillaceae</taxon>
        <taxon>Salirhabdus</taxon>
    </lineage>
</organism>
<evidence type="ECO:0000256" key="8">
    <source>
        <dbReference type="SAM" id="Phobius"/>
    </source>
</evidence>
<feature type="transmembrane region" description="Helical" evidence="8">
    <location>
        <begin position="32"/>
        <end position="56"/>
    </location>
</feature>
<dbReference type="PANTHER" id="PTHR34975:SF2">
    <property type="entry name" value="SPORE GERMINATION PROTEIN A2"/>
    <property type="match status" value="1"/>
</dbReference>
<evidence type="ECO:0000256" key="2">
    <source>
        <dbReference type="ARBA" id="ARBA00007998"/>
    </source>
</evidence>
<evidence type="ECO:0008006" key="11">
    <source>
        <dbReference type="Google" id="ProtNLM"/>
    </source>
</evidence>
<feature type="transmembrane region" description="Helical" evidence="8">
    <location>
        <begin position="5"/>
        <end position="26"/>
    </location>
</feature>
<feature type="transmembrane region" description="Helical" evidence="8">
    <location>
        <begin position="136"/>
        <end position="157"/>
    </location>
</feature>
<evidence type="ECO:0000256" key="3">
    <source>
        <dbReference type="ARBA" id="ARBA00022448"/>
    </source>
</evidence>
<reference evidence="9 10" key="1">
    <citation type="submission" date="2020-08" db="EMBL/GenBank/DDBJ databases">
        <title>Genomic Encyclopedia of Type Strains, Phase IV (KMG-IV): sequencing the most valuable type-strain genomes for metagenomic binning, comparative biology and taxonomic classification.</title>
        <authorList>
            <person name="Goeker M."/>
        </authorList>
    </citation>
    <scope>NUCLEOTIDE SEQUENCE [LARGE SCALE GENOMIC DNA]</scope>
    <source>
        <strain evidence="9 10">DSM 19612</strain>
    </source>
</reference>
<feature type="transmembrane region" description="Helical" evidence="8">
    <location>
        <begin position="77"/>
        <end position="97"/>
    </location>
</feature>
<evidence type="ECO:0000313" key="9">
    <source>
        <dbReference type="EMBL" id="MBB6452582.1"/>
    </source>
</evidence>
<keyword evidence="10" id="KW-1185">Reference proteome</keyword>
<feature type="transmembrane region" description="Helical" evidence="8">
    <location>
        <begin position="338"/>
        <end position="356"/>
    </location>
</feature>
<evidence type="ECO:0000256" key="5">
    <source>
        <dbReference type="ARBA" id="ARBA00022692"/>
    </source>
</evidence>
<dbReference type="Proteomes" id="UP000581688">
    <property type="component" value="Unassembled WGS sequence"/>
</dbReference>
<keyword evidence="4" id="KW-0309">Germination</keyword>
<keyword evidence="7 8" id="KW-0472">Membrane</keyword>